<keyword evidence="3" id="KW-1185">Reference proteome</keyword>
<dbReference type="EMBL" id="CAJVQA010017276">
    <property type="protein sequence ID" value="CAG8747911.1"/>
    <property type="molecule type" value="Genomic_DNA"/>
</dbReference>
<protein>
    <submittedName>
        <fullName evidence="2">9968_t:CDS:1</fullName>
    </submittedName>
</protein>
<reference evidence="2" key="1">
    <citation type="submission" date="2021-06" db="EMBL/GenBank/DDBJ databases">
        <authorList>
            <person name="Kallberg Y."/>
            <person name="Tangrot J."/>
            <person name="Rosling A."/>
        </authorList>
    </citation>
    <scope>NUCLEOTIDE SEQUENCE</scope>
    <source>
        <strain evidence="2">FL966</strain>
    </source>
</reference>
<dbReference type="Proteomes" id="UP000789759">
    <property type="component" value="Unassembled WGS sequence"/>
</dbReference>
<accession>A0A9N9NP23</accession>
<organism evidence="2 3">
    <name type="scientific">Cetraspora pellucida</name>
    <dbReference type="NCBI Taxonomy" id="1433469"/>
    <lineage>
        <taxon>Eukaryota</taxon>
        <taxon>Fungi</taxon>
        <taxon>Fungi incertae sedis</taxon>
        <taxon>Mucoromycota</taxon>
        <taxon>Glomeromycotina</taxon>
        <taxon>Glomeromycetes</taxon>
        <taxon>Diversisporales</taxon>
        <taxon>Gigasporaceae</taxon>
        <taxon>Cetraspora</taxon>
    </lineage>
</organism>
<feature type="compositionally biased region" description="Polar residues" evidence="1">
    <location>
        <begin position="111"/>
        <end position="134"/>
    </location>
</feature>
<comment type="caution">
    <text evidence="2">The sequence shown here is derived from an EMBL/GenBank/DDBJ whole genome shotgun (WGS) entry which is preliminary data.</text>
</comment>
<feature type="compositionally biased region" description="Low complexity" evidence="1">
    <location>
        <begin position="83"/>
        <end position="93"/>
    </location>
</feature>
<feature type="region of interest" description="Disordered" evidence="1">
    <location>
        <begin position="83"/>
        <end position="138"/>
    </location>
</feature>
<evidence type="ECO:0000313" key="2">
    <source>
        <dbReference type="EMBL" id="CAG8747911.1"/>
    </source>
</evidence>
<evidence type="ECO:0000313" key="3">
    <source>
        <dbReference type="Proteomes" id="UP000789759"/>
    </source>
</evidence>
<sequence>MSKSTNLDKTEACLADGTPSVTDFSKIDSNMKAYIDTACQASSNTIILAIKTYIDQNNEAHKNMIAKINKCLDLCFNQIQQTHHQHTTRPQQHNESNPQDKPLTSHHNHKFSISPTQQNKEHSSINTGTQQGNCPLTPLLDNLTVSSNGLQGTSYKPSYDSSYTVPLLNGTLKIKMTT</sequence>
<evidence type="ECO:0000256" key="1">
    <source>
        <dbReference type="SAM" id="MobiDB-lite"/>
    </source>
</evidence>
<gene>
    <name evidence="2" type="ORF">CPELLU_LOCUS14516</name>
</gene>
<name>A0A9N9NP23_9GLOM</name>
<dbReference type="OrthoDB" id="2446030at2759"/>
<dbReference type="AlphaFoldDB" id="A0A9N9NP23"/>
<proteinExistence type="predicted"/>